<dbReference type="PANTHER" id="PTHR13696">
    <property type="entry name" value="P-LOOP CONTAINING NUCLEOSIDE TRIPHOSPHATE HYDROLASE"/>
    <property type="match status" value="1"/>
</dbReference>
<dbReference type="CDD" id="cd02042">
    <property type="entry name" value="ParAB_family"/>
    <property type="match status" value="1"/>
</dbReference>
<name>A0ABU2WEP0_9GAMM</name>
<gene>
    <name evidence="2" type="ORF">RM530_00120</name>
</gene>
<dbReference type="Pfam" id="PF13614">
    <property type="entry name" value="AAA_31"/>
    <property type="match status" value="1"/>
</dbReference>
<protein>
    <submittedName>
        <fullName evidence="2">AAA family ATPase</fullName>
    </submittedName>
</protein>
<comment type="caution">
    <text evidence="2">The sequence shown here is derived from an EMBL/GenBank/DDBJ whole genome shotgun (WGS) entry which is preliminary data.</text>
</comment>
<dbReference type="Gene3D" id="3.40.50.300">
    <property type="entry name" value="P-loop containing nucleotide triphosphate hydrolases"/>
    <property type="match status" value="1"/>
</dbReference>
<organism evidence="2 3">
    <name type="scientific">Banduia mediterranea</name>
    <dbReference type="NCBI Taxonomy" id="3075609"/>
    <lineage>
        <taxon>Bacteria</taxon>
        <taxon>Pseudomonadati</taxon>
        <taxon>Pseudomonadota</taxon>
        <taxon>Gammaproteobacteria</taxon>
        <taxon>Nevskiales</taxon>
        <taxon>Algiphilaceae</taxon>
        <taxon>Banduia</taxon>
    </lineage>
</organism>
<evidence type="ECO:0000259" key="1">
    <source>
        <dbReference type="Pfam" id="PF13614"/>
    </source>
</evidence>
<keyword evidence="3" id="KW-1185">Reference proteome</keyword>
<proteinExistence type="predicted"/>
<dbReference type="InterPro" id="IPR027417">
    <property type="entry name" value="P-loop_NTPase"/>
</dbReference>
<dbReference type="PANTHER" id="PTHR13696:SF52">
    <property type="entry name" value="PARA FAMILY PROTEIN CT_582"/>
    <property type="match status" value="1"/>
</dbReference>
<evidence type="ECO:0000313" key="2">
    <source>
        <dbReference type="EMBL" id="MDT0495774.1"/>
    </source>
</evidence>
<accession>A0ABU2WEP0</accession>
<dbReference type="InterPro" id="IPR025669">
    <property type="entry name" value="AAA_dom"/>
</dbReference>
<dbReference type="RefSeq" id="WP_311363168.1">
    <property type="nucleotide sequence ID" value="NZ_JAVRIC010000001.1"/>
</dbReference>
<reference evidence="2 3" key="1">
    <citation type="submission" date="2023-09" db="EMBL/GenBank/DDBJ databases">
        <authorList>
            <person name="Rey-Velasco X."/>
        </authorList>
    </citation>
    <scope>NUCLEOTIDE SEQUENCE [LARGE SCALE GENOMIC DNA]</scope>
    <source>
        <strain evidence="2 3">W345</strain>
    </source>
</reference>
<dbReference type="EMBL" id="JAVRIC010000001">
    <property type="protein sequence ID" value="MDT0495774.1"/>
    <property type="molecule type" value="Genomic_DNA"/>
</dbReference>
<evidence type="ECO:0000313" key="3">
    <source>
        <dbReference type="Proteomes" id="UP001254608"/>
    </source>
</evidence>
<dbReference type="Proteomes" id="UP001254608">
    <property type="component" value="Unassembled WGS sequence"/>
</dbReference>
<sequence length="255" mass="28403">MTMQTLALYNLKGGVGKTAAAVNMACLAAASGLHTLLFDLDAQGAASWYLEAEETAAKARKLIDGSTPVGRLVQPTAFERLSLIPADFSFRSLDVLMKKADRPRQVLSRLLKPFSEQYQLVVLDCPPTISHLAEAIFEASDLILVPVVPTHLSVRALEQLREYFRSKNLDETKLKPFYSMVDRRRHLHNELLDHPPPAMAGACRTSIPYSSMVERMGEYRAPLATYAPGLHVANLAYDALWKEAQRSLKRLQQPD</sequence>
<feature type="domain" description="AAA" evidence="1">
    <location>
        <begin position="3"/>
        <end position="165"/>
    </location>
</feature>
<dbReference type="SUPFAM" id="SSF52540">
    <property type="entry name" value="P-loop containing nucleoside triphosphate hydrolases"/>
    <property type="match status" value="1"/>
</dbReference>
<dbReference type="InterPro" id="IPR050678">
    <property type="entry name" value="DNA_Partitioning_ATPase"/>
</dbReference>